<evidence type="ECO:0000313" key="3">
    <source>
        <dbReference type="EMBL" id="PKU83593.1"/>
    </source>
</evidence>
<evidence type="ECO:0000259" key="2">
    <source>
        <dbReference type="Pfam" id="PF05678"/>
    </source>
</evidence>
<feature type="region of interest" description="Disordered" evidence="1">
    <location>
        <begin position="33"/>
        <end position="70"/>
    </location>
</feature>
<dbReference type="Pfam" id="PF05678">
    <property type="entry name" value="VQ"/>
    <property type="match status" value="1"/>
</dbReference>
<dbReference type="EMBL" id="KZ502093">
    <property type="protein sequence ID" value="PKU83593.1"/>
    <property type="molecule type" value="Genomic_DNA"/>
</dbReference>
<reference evidence="3 4" key="1">
    <citation type="journal article" date="2016" name="Sci. Rep.">
        <title>The Dendrobium catenatum Lindl. genome sequence provides insights into polysaccharide synthase, floral development and adaptive evolution.</title>
        <authorList>
            <person name="Zhang G.Q."/>
            <person name="Xu Q."/>
            <person name="Bian C."/>
            <person name="Tsai W.C."/>
            <person name="Yeh C.M."/>
            <person name="Liu K.W."/>
            <person name="Yoshida K."/>
            <person name="Zhang L.S."/>
            <person name="Chang S.B."/>
            <person name="Chen F."/>
            <person name="Shi Y."/>
            <person name="Su Y.Y."/>
            <person name="Zhang Y.Q."/>
            <person name="Chen L.J."/>
            <person name="Yin Y."/>
            <person name="Lin M."/>
            <person name="Huang H."/>
            <person name="Deng H."/>
            <person name="Wang Z.W."/>
            <person name="Zhu S.L."/>
            <person name="Zhao X."/>
            <person name="Deng C."/>
            <person name="Niu S.C."/>
            <person name="Huang J."/>
            <person name="Wang M."/>
            <person name="Liu G.H."/>
            <person name="Yang H.J."/>
            <person name="Xiao X.J."/>
            <person name="Hsiao Y.Y."/>
            <person name="Wu W.L."/>
            <person name="Chen Y.Y."/>
            <person name="Mitsuda N."/>
            <person name="Ohme-Takagi M."/>
            <person name="Luo Y.B."/>
            <person name="Van de Peer Y."/>
            <person name="Liu Z.J."/>
        </authorList>
    </citation>
    <scope>NUCLEOTIDE SEQUENCE [LARGE SCALE GENOMIC DNA]</scope>
    <source>
        <tissue evidence="3">The whole plant</tissue>
    </source>
</reference>
<sequence>MSSQDQHQMKVKFIVTKFVETDEAQFKSVVQSLTGKDAVAGEGDGSGGSAGEGRSNKEVSGRVTEDRRRKAREEKAAALVTDCAPTMDELFDLLGD</sequence>
<dbReference type="STRING" id="906689.A0A2I0X6Q6"/>
<dbReference type="Proteomes" id="UP000233837">
    <property type="component" value="Unassembled WGS sequence"/>
</dbReference>
<dbReference type="InterPro" id="IPR008889">
    <property type="entry name" value="VQ"/>
</dbReference>
<protein>
    <recommendedName>
        <fullName evidence="2">VQ domain-containing protein</fullName>
    </recommendedName>
</protein>
<organism evidence="3 4">
    <name type="scientific">Dendrobium catenatum</name>
    <dbReference type="NCBI Taxonomy" id="906689"/>
    <lineage>
        <taxon>Eukaryota</taxon>
        <taxon>Viridiplantae</taxon>
        <taxon>Streptophyta</taxon>
        <taxon>Embryophyta</taxon>
        <taxon>Tracheophyta</taxon>
        <taxon>Spermatophyta</taxon>
        <taxon>Magnoliopsida</taxon>
        <taxon>Liliopsida</taxon>
        <taxon>Asparagales</taxon>
        <taxon>Orchidaceae</taxon>
        <taxon>Epidendroideae</taxon>
        <taxon>Malaxideae</taxon>
        <taxon>Dendrobiinae</taxon>
        <taxon>Dendrobium</taxon>
    </lineage>
</organism>
<evidence type="ECO:0000313" key="4">
    <source>
        <dbReference type="Proteomes" id="UP000233837"/>
    </source>
</evidence>
<dbReference type="AlphaFoldDB" id="A0A2I0X6Q6"/>
<gene>
    <name evidence="3" type="ORF">MA16_Dca021349</name>
</gene>
<feature type="domain" description="VQ" evidence="2">
    <location>
        <begin position="14"/>
        <end position="38"/>
    </location>
</feature>
<dbReference type="PANTHER" id="PTHR34777:SF1">
    <property type="entry name" value="VQ MOTIF-CONTAINING PROTEIN 10"/>
    <property type="match status" value="1"/>
</dbReference>
<name>A0A2I0X6Q6_9ASPA</name>
<dbReference type="PANTHER" id="PTHR34777">
    <property type="entry name" value="VQ MOTIF-CONTAINING PROTEIN 10"/>
    <property type="match status" value="1"/>
</dbReference>
<keyword evidence="4" id="KW-1185">Reference proteome</keyword>
<reference evidence="3 4" key="2">
    <citation type="journal article" date="2017" name="Nature">
        <title>The Apostasia genome and the evolution of orchids.</title>
        <authorList>
            <person name="Zhang G.Q."/>
            <person name="Liu K.W."/>
            <person name="Li Z."/>
            <person name="Lohaus R."/>
            <person name="Hsiao Y.Y."/>
            <person name="Niu S.C."/>
            <person name="Wang J.Y."/>
            <person name="Lin Y.C."/>
            <person name="Xu Q."/>
            <person name="Chen L.J."/>
            <person name="Yoshida K."/>
            <person name="Fujiwara S."/>
            <person name="Wang Z.W."/>
            <person name="Zhang Y.Q."/>
            <person name="Mitsuda N."/>
            <person name="Wang M."/>
            <person name="Liu G.H."/>
            <person name="Pecoraro L."/>
            <person name="Huang H.X."/>
            <person name="Xiao X.J."/>
            <person name="Lin M."/>
            <person name="Wu X.Y."/>
            <person name="Wu W.L."/>
            <person name="Chen Y.Y."/>
            <person name="Chang S.B."/>
            <person name="Sakamoto S."/>
            <person name="Ohme-Takagi M."/>
            <person name="Yagi M."/>
            <person name="Zeng S.J."/>
            <person name="Shen C.Y."/>
            <person name="Yeh C.M."/>
            <person name="Luo Y.B."/>
            <person name="Tsai W.C."/>
            <person name="Van de Peer Y."/>
            <person name="Liu Z.J."/>
        </authorList>
    </citation>
    <scope>NUCLEOTIDE SEQUENCE [LARGE SCALE GENOMIC DNA]</scope>
    <source>
        <tissue evidence="3">The whole plant</tissue>
    </source>
</reference>
<feature type="compositionally biased region" description="Gly residues" evidence="1">
    <location>
        <begin position="42"/>
        <end position="51"/>
    </location>
</feature>
<feature type="compositionally biased region" description="Basic and acidic residues" evidence="1">
    <location>
        <begin position="54"/>
        <end position="70"/>
    </location>
</feature>
<proteinExistence type="predicted"/>
<dbReference type="InterPro" id="IPR039608">
    <property type="entry name" value="VQ_1/10"/>
</dbReference>
<accession>A0A2I0X6Q6</accession>
<evidence type="ECO:0000256" key="1">
    <source>
        <dbReference type="SAM" id="MobiDB-lite"/>
    </source>
</evidence>